<name>A0A0L8VBQ3_9BACT</name>
<evidence type="ECO:0000313" key="1">
    <source>
        <dbReference type="EMBL" id="KOH45886.1"/>
    </source>
</evidence>
<organism evidence="1 2">
    <name type="scientific">Sunxiuqinia dokdonensis</name>
    <dbReference type="NCBI Taxonomy" id="1409788"/>
    <lineage>
        <taxon>Bacteria</taxon>
        <taxon>Pseudomonadati</taxon>
        <taxon>Bacteroidota</taxon>
        <taxon>Bacteroidia</taxon>
        <taxon>Marinilabiliales</taxon>
        <taxon>Prolixibacteraceae</taxon>
        <taxon>Sunxiuqinia</taxon>
    </lineage>
</organism>
<evidence type="ECO:0000313" key="2">
    <source>
        <dbReference type="Proteomes" id="UP000036958"/>
    </source>
</evidence>
<dbReference type="Proteomes" id="UP000036958">
    <property type="component" value="Unassembled WGS sequence"/>
</dbReference>
<gene>
    <name evidence="1" type="ORF">NC99_13180</name>
</gene>
<proteinExistence type="predicted"/>
<sequence>MSDEKHQREIFDFRGTTTMLNLNATFASFIYHPIIFRNYL</sequence>
<dbReference type="AlphaFoldDB" id="A0A0L8VBQ3"/>
<comment type="caution">
    <text evidence="1">The sequence shown here is derived from an EMBL/GenBank/DDBJ whole genome shotgun (WGS) entry which is preliminary data.</text>
</comment>
<reference evidence="2" key="1">
    <citation type="submission" date="2015-07" db="EMBL/GenBank/DDBJ databases">
        <title>Genome sequencing of Sunxiuqinia dokdonensis strain SK.</title>
        <authorList>
            <person name="Ahn S."/>
            <person name="Kim B.-C."/>
        </authorList>
    </citation>
    <scope>NUCLEOTIDE SEQUENCE [LARGE SCALE GENOMIC DNA]</scope>
    <source>
        <strain evidence="2">SK</strain>
    </source>
</reference>
<protein>
    <submittedName>
        <fullName evidence="1">Uncharacterized protein</fullName>
    </submittedName>
</protein>
<dbReference type="STRING" id="1409788.NC99_13180"/>
<accession>A0A0L8VBQ3</accession>
<dbReference type="EMBL" id="LGIA01000062">
    <property type="protein sequence ID" value="KOH45886.1"/>
    <property type="molecule type" value="Genomic_DNA"/>
</dbReference>
<keyword evidence="2" id="KW-1185">Reference proteome</keyword>